<keyword evidence="1" id="KW-1133">Transmembrane helix</keyword>
<reference evidence="2 3" key="1">
    <citation type="submission" date="2019-12" db="EMBL/GenBank/DDBJ databases">
        <authorList>
            <person name="Zhao J."/>
        </authorList>
    </citation>
    <scope>NUCLEOTIDE SEQUENCE [LARGE SCALE GENOMIC DNA]</scope>
    <source>
        <strain evidence="2 3">S-15</strain>
    </source>
</reference>
<dbReference type="EMBL" id="WWNE01000007">
    <property type="protein sequence ID" value="NBG66279.1"/>
    <property type="molecule type" value="Genomic_DNA"/>
</dbReference>
<accession>A0A6N9NK96</accession>
<proteinExistence type="predicted"/>
<keyword evidence="1" id="KW-0812">Transmembrane</keyword>
<protein>
    <submittedName>
        <fullName evidence="2">DUF4293 family protein</fullName>
    </submittedName>
</protein>
<feature type="transmembrane region" description="Helical" evidence="1">
    <location>
        <begin position="7"/>
        <end position="30"/>
    </location>
</feature>
<evidence type="ECO:0000256" key="1">
    <source>
        <dbReference type="SAM" id="Phobius"/>
    </source>
</evidence>
<organism evidence="2 3">
    <name type="scientific">Acidiluteibacter ferrifornacis</name>
    <dbReference type="NCBI Taxonomy" id="2692424"/>
    <lineage>
        <taxon>Bacteria</taxon>
        <taxon>Pseudomonadati</taxon>
        <taxon>Bacteroidota</taxon>
        <taxon>Flavobacteriia</taxon>
        <taxon>Flavobacteriales</taxon>
        <taxon>Cryomorphaceae</taxon>
        <taxon>Acidiluteibacter</taxon>
    </lineage>
</organism>
<dbReference type="AlphaFoldDB" id="A0A6N9NK96"/>
<keyword evidence="1" id="KW-0472">Membrane</keyword>
<dbReference type="Pfam" id="PF14126">
    <property type="entry name" value="DUF4293"/>
    <property type="match status" value="1"/>
</dbReference>
<dbReference type="Proteomes" id="UP000470771">
    <property type="component" value="Unassembled WGS sequence"/>
</dbReference>
<feature type="transmembrane region" description="Helical" evidence="1">
    <location>
        <begin position="87"/>
        <end position="106"/>
    </location>
</feature>
<comment type="caution">
    <text evidence="2">The sequence shown here is derived from an EMBL/GenBank/DDBJ whole genome shotgun (WGS) entry which is preliminary data.</text>
</comment>
<sequence length="157" mass="17900">MIQRIQTIYLLVALAINAFVYSLTLATFNYQELSNVFSLFGLIDRETGEMLFENWLIPALSISSILVTLLAIFLFKKRNIQIKTAQLALFFQTAFVAAIFFFVDQVSTKLAESANIDVDVNYESGSWLALFPLIFLFLAIKAIKKDEKMIRAADRLR</sequence>
<dbReference type="RefSeq" id="WP_160633236.1">
    <property type="nucleotide sequence ID" value="NZ_WWNE01000007.1"/>
</dbReference>
<feature type="transmembrane region" description="Helical" evidence="1">
    <location>
        <begin position="126"/>
        <end position="143"/>
    </location>
</feature>
<feature type="transmembrane region" description="Helical" evidence="1">
    <location>
        <begin position="55"/>
        <end position="75"/>
    </location>
</feature>
<gene>
    <name evidence="2" type="ORF">GQN54_09135</name>
</gene>
<keyword evidence="3" id="KW-1185">Reference proteome</keyword>
<name>A0A6N9NK96_9FLAO</name>
<evidence type="ECO:0000313" key="2">
    <source>
        <dbReference type="EMBL" id="NBG66279.1"/>
    </source>
</evidence>
<evidence type="ECO:0000313" key="3">
    <source>
        <dbReference type="Proteomes" id="UP000470771"/>
    </source>
</evidence>
<dbReference type="InterPro" id="IPR025635">
    <property type="entry name" value="DUF4293"/>
</dbReference>